<feature type="domain" description="FIST C-domain" evidence="2">
    <location>
        <begin position="220"/>
        <end position="358"/>
    </location>
</feature>
<proteinExistence type="predicted"/>
<dbReference type="Pfam" id="PF08495">
    <property type="entry name" value="FIST"/>
    <property type="match status" value="1"/>
</dbReference>
<dbReference type="PANTHER" id="PTHR40252">
    <property type="entry name" value="BLR0328 PROTEIN"/>
    <property type="match status" value="1"/>
</dbReference>
<dbReference type="InterPro" id="IPR019494">
    <property type="entry name" value="FIST_C"/>
</dbReference>
<protein>
    <submittedName>
        <fullName evidence="3">FIST N-terminal domain-containing protein</fullName>
    </submittedName>
</protein>
<dbReference type="PANTHER" id="PTHR40252:SF2">
    <property type="entry name" value="BLR0328 PROTEIN"/>
    <property type="match status" value="1"/>
</dbReference>
<dbReference type="RefSeq" id="WP_342691090.1">
    <property type="nucleotide sequence ID" value="NZ_JBCGDP010000004.1"/>
</dbReference>
<feature type="domain" description="FIST" evidence="1">
    <location>
        <begin position="26"/>
        <end position="219"/>
    </location>
</feature>
<name>A0ABU9NNT2_9FLAO</name>
<evidence type="ECO:0000313" key="4">
    <source>
        <dbReference type="Proteomes" id="UP001468798"/>
    </source>
</evidence>
<dbReference type="InterPro" id="IPR013702">
    <property type="entry name" value="FIST_domain_N"/>
</dbReference>
<evidence type="ECO:0000259" key="1">
    <source>
        <dbReference type="SMART" id="SM00897"/>
    </source>
</evidence>
<accession>A0ABU9NNT2</accession>
<keyword evidence="4" id="KW-1185">Reference proteome</keyword>
<evidence type="ECO:0000313" key="3">
    <source>
        <dbReference type="EMBL" id="MEM0576037.1"/>
    </source>
</evidence>
<evidence type="ECO:0000259" key="2">
    <source>
        <dbReference type="SMART" id="SM01204"/>
    </source>
</evidence>
<dbReference type="SMART" id="SM00897">
    <property type="entry name" value="FIST"/>
    <property type="match status" value="1"/>
</dbReference>
<reference evidence="3 4" key="1">
    <citation type="submission" date="2024-03" db="EMBL/GenBank/DDBJ databases">
        <title>Two novel species of the genus Flavobacterium exhibiting potentially degradation of complex polysaccharides.</title>
        <authorList>
            <person name="Lian X."/>
        </authorList>
    </citation>
    <scope>NUCLEOTIDE SEQUENCE [LARGE SCALE GENOMIC DNA]</scope>
    <source>
        <strain evidence="3 4">N6</strain>
    </source>
</reference>
<dbReference type="EMBL" id="JBCGDP010000004">
    <property type="protein sequence ID" value="MEM0576037.1"/>
    <property type="molecule type" value="Genomic_DNA"/>
</dbReference>
<dbReference type="Proteomes" id="UP001468798">
    <property type="component" value="Unassembled WGS sequence"/>
</dbReference>
<dbReference type="Pfam" id="PF10442">
    <property type="entry name" value="FIST_C"/>
    <property type="match status" value="1"/>
</dbReference>
<gene>
    <name evidence="3" type="ORF">WFZ86_05965</name>
</gene>
<organism evidence="3 4">
    <name type="scientific">Flavobacterium polysaccharolyticum</name>
    <dbReference type="NCBI Taxonomy" id="3133148"/>
    <lineage>
        <taxon>Bacteria</taxon>
        <taxon>Pseudomonadati</taxon>
        <taxon>Bacteroidota</taxon>
        <taxon>Flavobacteriia</taxon>
        <taxon>Flavobacteriales</taxon>
        <taxon>Flavobacteriaceae</taxon>
        <taxon>Flavobacterium</taxon>
    </lineage>
</organism>
<comment type="caution">
    <text evidence="3">The sequence shown here is derived from an EMBL/GenBank/DDBJ whole genome shotgun (WGS) entry which is preliminary data.</text>
</comment>
<sequence>MKVASFLYENQDFTKEINNEQLSVEKTNLVIGFGARDLVADQSHYNAIREKFPNAVLAMASSAGEIFDKEVLDNTISLVAMQFDDTKINTSEVNIEDYTSSFDAGKALVAQLPKAELKLIFVLSDGGKVNGSELVKGINEATESKILVTGGLAGDGSKFEKTYVGLNQVPTSGKIAAIGFYGEKLQVSHGSIGGWESFGLERTVTKSDKNILYEIDNKSALELYKNYLGKYAQELPGSALLFPLSIKLNDKEDVIVRTILSIDEQNQSMTFAGDLPLGSKVRFMKANFDKLIDAASDAANHCLRMNTMSPKVALLISCVGRKVILNNRIDEEVEAVSDIFNNTTLLTGFYSYGEISPLRPFSGCELHNQTMTITCLNEL</sequence>
<dbReference type="SMART" id="SM01204">
    <property type="entry name" value="FIST_C"/>
    <property type="match status" value="1"/>
</dbReference>